<dbReference type="AlphaFoldDB" id="A0A8T0SG31"/>
<evidence type="ECO:0000313" key="3">
    <source>
        <dbReference type="Proteomes" id="UP000823388"/>
    </source>
</evidence>
<evidence type="ECO:0000313" key="2">
    <source>
        <dbReference type="EMBL" id="KAG2597207.1"/>
    </source>
</evidence>
<feature type="compositionally biased region" description="Pro residues" evidence="1">
    <location>
        <begin position="136"/>
        <end position="145"/>
    </location>
</feature>
<comment type="caution">
    <text evidence="2">The sequence shown here is derived from an EMBL/GenBank/DDBJ whole genome shotgun (WGS) entry which is preliminary data.</text>
</comment>
<name>A0A8T0SG31_PANVG</name>
<dbReference type="Proteomes" id="UP000823388">
    <property type="component" value="Chromosome 5K"/>
</dbReference>
<proteinExistence type="predicted"/>
<gene>
    <name evidence="2" type="ORF">PVAP13_5KG192007</name>
</gene>
<feature type="compositionally biased region" description="Polar residues" evidence="1">
    <location>
        <begin position="60"/>
        <end position="70"/>
    </location>
</feature>
<dbReference type="EMBL" id="CM029045">
    <property type="protein sequence ID" value="KAG2597207.1"/>
    <property type="molecule type" value="Genomic_DNA"/>
</dbReference>
<sequence>MCRHGKYLRIRNLLPRPRRLSSLRCGTTLRPRRPALVPARRQRRCSREVAPAPASASARDPSTLSVTPQAAGQALPFPTLFTTVKRARRPGAPPSAPPLLYLPSPLLMRPQRRLVAPPFTSSHASPKAAGRTSLSPSPPRAPFPSPLSSCVANGHEPRRPAGRVGPPARWGRRAAAWLRPRGALTWLPAAAWSKPLQP</sequence>
<reference evidence="2" key="1">
    <citation type="submission" date="2020-05" db="EMBL/GenBank/DDBJ databases">
        <title>WGS assembly of Panicum virgatum.</title>
        <authorList>
            <person name="Lovell J.T."/>
            <person name="Jenkins J."/>
            <person name="Shu S."/>
            <person name="Juenger T.E."/>
            <person name="Schmutz J."/>
        </authorList>
    </citation>
    <scope>NUCLEOTIDE SEQUENCE</scope>
    <source>
        <strain evidence="2">AP13</strain>
    </source>
</reference>
<accession>A0A8T0SG31</accession>
<evidence type="ECO:0000256" key="1">
    <source>
        <dbReference type="SAM" id="MobiDB-lite"/>
    </source>
</evidence>
<protein>
    <submittedName>
        <fullName evidence="2">Uncharacterized protein</fullName>
    </submittedName>
</protein>
<organism evidence="2 3">
    <name type="scientific">Panicum virgatum</name>
    <name type="common">Blackwell switchgrass</name>
    <dbReference type="NCBI Taxonomy" id="38727"/>
    <lineage>
        <taxon>Eukaryota</taxon>
        <taxon>Viridiplantae</taxon>
        <taxon>Streptophyta</taxon>
        <taxon>Embryophyta</taxon>
        <taxon>Tracheophyta</taxon>
        <taxon>Spermatophyta</taxon>
        <taxon>Magnoliopsida</taxon>
        <taxon>Liliopsida</taxon>
        <taxon>Poales</taxon>
        <taxon>Poaceae</taxon>
        <taxon>PACMAD clade</taxon>
        <taxon>Panicoideae</taxon>
        <taxon>Panicodae</taxon>
        <taxon>Paniceae</taxon>
        <taxon>Panicinae</taxon>
        <taxon>Panicum</taxon>
        <taxon>Panicum sect. Hiantes</taxon>
    </lineage>
</organism>
<feature type="region of interest" description="Disordered" evidence="1">
    <location>
        <begin position="39"/>
        <end position="71"/>
    </location>
</feature>
<keyword evidence="3" id="KW-1185">Reference proteome</keyword>
<feature type="region of interest" description="Disordered" evidence="1">
    <location>
        <begin position="117"/>
        <end position="169"/>
    </location>
</feature>